<organism evidence="10 11">
    <name type="scientific">Mitsuokella jalaludinii</name>
    <dbReference type="NCBI Taxonomy" id="187979"/>
    <lineage>
        <taxon>Bacteria</taxon>
        <taxon>Bacillati</taxon>
        <taxon>Bacillota</taxon>
        <taxon>Negativicutes</taxon>
        <taxon>Selenomonadales</taxon>
        <taxon>Selenomonadaceae</taxon>
        <taxon>Mitsuokella</taxon>
    </lineage>
</organism>
<evidence type="ECO:0000259" key="8">
    <source>
        <dbReference type="PROSITE" id="PS51192"/>
    </source>
</evidence>
<keyword evidence="4" id="KW-0238">DNA-binding</keyword>
<dbReference type="GO" id="GO:0006281">
    <property type="term" value="P:DNA repair"/>
    <property type="evidence" value="ECO:0007669"/>
    <property type="project" value="TreeGrafter"/>
</dbReference>
<reference evidence="10 11" key="1">
    <citation type="submission" date="2015-09" db="EMBL/GenBank/DDBJ databases">
        <authorList>
            <consortium name="Pathogen Informatics"/>
        </authorList>
    </citation>
    <scope>NUCLEOTIDE SEQUENCE [LARGE SCALE GENOMIC DNA]</scope>
    <source>
        <strain evidence="10 11">2789STDY5608828</strain>
    </source>
</reference>
<evidence type="ECO:0000256" key="2">
    <source>
        <dbReference type="ARBA" id="ARBA00022741"/>
    </source>
</evidence>
<evidence type="ECO:0000256" key="1">
    <source>
        <dbReference type="ARBA" id="ARBA00005446"/>
    </source>
</evidence>
<gene>
    <name evidence="10" type="primary">recQ_2</name>
    <name evidence="10" type="ORF">ERS852385_01846</name>
</gene>
<dbReference type="Pfam" id="PF00270">
    <property type="entry name" value="DEAD"/>
    <property type="match status" value="1"/>
</dbReference>
<dbReference type="PANTHER" id="PTHR13710:SF105">
    <property type="entry name" value="ATP-DEPENDENT DNA HELICASE Q1"/>
    <property type="match status" value="1"/>
</dbReference>
<comment type="similarity">
    <text evidence="1">Belongs to the helicase family. RecQ subfamily.</text>
</comment>
<feature type="domain" description="Helicase C-terminal" evidence="9">
    <location>
        <begin position="204"/>
        <end position="354"/>
    </location>
</feature>
<keyword evidence="5" id="KW-0413">Isomerase</keyword>
<dbReference type="GO" id="GO:0043138">
    <property type="term" value="F:3'-5' DNA helicase activity"/>
    <property type="evidence" value="ECO:0007669"/>
    <property type="project" value="UniProtKB-EC"/>
</dbReference>
<evidence type="ECO:0000256" key="7">
    <source>
        <dbReference type="ARBA" id="ARBA00034808"/>
    </source>
</evidence>
<dbReference type="PROSITE" id="PS51194">
    <property type="entry name" value="HELICASE_CTER"/>
    <property type="match status" value="1"/>
</dbReference>
<evidence type="ECO:0000313" key="11">
    <source>
        <dbReference type="Proteomes" id="UP000095546"/>
    </source>
</evidence>
<dbReference type="InterPro" id="IPR011545">
    <property type="entry name" value="DEAD/DEAH_box_helicase_dom"/>
</dbReference>
<dbReference type="AlphaFoldDB" id="A0A174BET8"/>
<dbReference type="SMART" id="SM00490">
    <property type="entry name" value="HELICc"/>
    <property type="match status" value="1"/>
</dbReference>
<evidence type="ECO:0000313" key="10">
    <source>
        <dbReference type="EMBL" id="CUN98255.1"/>
    </source>
</evidence>
<dbReference type="STRING" id="187979.ERS852385_01846"/>
<dbReference type="GO" id="GO:0003677">
    <property type="term" value="F:DNA binding"/>
    <property type="evidence" value="ECO:0007669"/>
    <property type="project" value="UniProtKB-KW"/>
</dbReference>
<evidence type="ECO:0000256" key="6">
    <source>
        <dbReference type="ARBA" id="ARBA00034617"/>
    </source>
</evidence>
<keyword evidence="10" id="KW-0347">Helicase</keyword>
<dbReference type="Proteomes" id="UP000095546">
    <property type="component" value="Unassembled WGS sequence"/>
</dbReference>
<evidence type="ECO:0000256" key="4">
    <source>
        <dbReference type="ARBA" id="ARBA00023125"/>
    </source>
</evidence>
<dbReference type="InterPro" id="IPR027417">
    <property type="entry name" value="P-loop_NTPase"/>
</dbReference>
<sequence>MFQVPAIYLAKKPEKLLTLVISPLIGLMNDQVQGLEKRHYYGAKTINSDISPVLKQDIMEKVKDGIYDILYLSPETLLARSDVEQLIGNRTIGMIVIDEAHIVTTWGKQFRPDYWYLGDHIRKLRKRQLQEKQRDLVVATFTATAIYHGKEDMYEETIDSLHMIEPITYLGYVRREDIKITIHQIQKVSGRFEYELDKFDRLRDIIQGSLLMEKKTLIYFPTVSLIQRFQEYIQSQTDFYQDIAVYHGRMDKVLKMENYKQYLSGNKLIMLATKAFGMGIDIDDIKRVVHFAPTGNVCDYVQEIGRAARKPGLDGEALYEYDKRDFKFINQLHGLSTIRPYQLIGVIAKIEALYCQQIRKYQKNYTRKRNAMLLDAENFSYLFSNPMHDEGNIINKVKTALLLIQKDFEKRRGFSPIVVRPIPMYSIGYFQISPDVQHRLRMEYHQTVKEIDKVHHICQVMLDNIWKKSAQHLSFPKFKYMLYAADPALSFNKSYLIRPAYCTRLTFHPDSIDRFYDIWNLLKNYVYTHIINGTYVSKIEISTILQKSAAFYGHPYKADNFCEILLSSIDTYRRQFSHNMQSILRTKYLMNGQMEYRFLSPIRNYFRWAENTYHSIFNHQLDGRLYLVEERNGHILKEYSTALGIFEAMGLLDFEISGGDASQIYIYVNQEQALKNIISHPQTYHNTLLEEISERHRISARMLTYIYEGGFSSEEIWNLLEDYFLGRVPPVVEDDWKTESLPEL</sequence>
<dbReference type="PANTHER" id="PTHR13710">
    <property type="entry name" value="DNA HELICASE RECQ FAMILY MEMBER"/>
    <property type="match status" value="1"/>
</dbReference>
<dbReference type="EC" id="5.6.2.4" evidence="7"/>
<accession>A0A174BET8</accession>
<dbReference type="Gene3D" id="3.40.50.300">
    <property type="entry name" value="P-loop containing nucleotide triphosphate hydrolases"/>
    <property type="match status" value="2"/>
</dbReference>
<name>A0A174BET8_9FIRM</name>
<comment type="catalytic activity">
    <reaction evidence="6">
        <text>Couples ATP hydrolysis with the unwinding of duplex DNA by translocating in the 3'-5' direction.</text>
        <dbReference type="EC" id="5.6.2.4"/>
    </reaction>
</comment>
<feature type="domain" description="Helicase ATP-binding" evidence="8">
    <location>
        <begin position="1"/>
        <end position="163"/>
    </location>
</feature>
<proteinExistence type="inferred from homology"/>
<protein>
    <recommendedName>
        <fullName evidence="7">DNA 3'-5' helicase</fullName>
        <ecNumber evidence="7">5.6.2.4</ecNumber>
    </recommendedName>
</protein>
<dbReference type="InterPro" id="IPR001650">
    <property type="entry name" value="Helicase_C-like"/>
</dbReference>
<keyword evidence="3" id="KW-0067">ATP-binding</keyword>
<dbReference type="GO" id="GO:0009378">
    <property type="term" value="F:four-way junction helicase activity"/>
    <property type="evidence" value="ECO:0007669"/>
    <property type="project" value="TreeGrafter"/>
</dbReference>
<dbReference type="GO" id="GO:0005737">
    <property type="term" value="C:cytoplasm"/>
    <property type="evidence" value="ECO:0007669"/>
    <property type="project" value="TreeGrafter"/>
</dbReference>
<dbReference type="GO" id="GO:0005524">
    <property type="term" value="F:ATP binding"/>
    <property type="evidence" value="ECO:0007669"/>
    <property type="project" value="UniProtKB-KW"/>
</dbReference>
<keyword evidence="10" id="KW-0378">Hydrolase</keyword>
<dbReference type="InterPro" id="IPR014001">
    <property type="entry name" value="Helicase_ATP-bd"/>
</dbReference>
<dbReference type="PROSITE" id="PS51192">
    <property type="entry name" value="HELICASE_ATP_BIND_1"/>
    <property type="match status" value="1"/>
</dbReference>
<dbReference type="Pfam" id="PF00271">
    <property type="entry name" value="Helicase_C"/>
    <property type="match status" value="1"/>
</dbReference>
<keyword evidence="11" id="KW-1185">Reference proteome</keyword>
<evidence type="ECO:0000259" key="9">
    <source>
        <dbReference type="PROSITE" id="PS51194"/>
    </source>
</evidence>
<keyword evidence="2" id="KW-0547">Nucleotide-binding</keyword>
<dbReference type="GO" id="GO:0005694">
    <property type="term" value="C:chromosome"/>
    <property type="evidence" value="ECO:0007669"/>
    <property type="project" value="TreeGrafter"/>
</dbReference>
<dbReference type="GO" id="GO:0006310">
    <property type="term" value="P:DNA recombination"/>
    <property type="evidence" value="ECO:0007669"/>
    <property type="project" value="TreeGrafter"/>
</dbReference>
<dbReference type="GO" id="GO:0016787">
    <property type="term" value="F:hydrolase activity"/>
    <property type="evidence" value="ECO:0007669"/>
    <property type="project" value="UniProtKB-KW"/>
</dbReference>
<evidence type="ECO:0000256" key="5">
    <source>
        <dbReference type="ARBA" id="ARBA00023235"/>
    </source>
</evidence>
<dbReference type="EMBL" id="CYYU01000017">
    <property type="protein sequence ID" value="CUN98255.1"/>
    <property type="molecule type" value="Genomic_DNA"/>
</dbReference>
<dbReference type="SUPFAM" id="SSF52540">
    <property type="entry name" value="P-loop containing nucleoside triphosphate hydrolases"/>
    <property type="match status" value="1"/>
</dbReference>
<evidence type="ECO:0000256" key="3">
    <source>
        <dbReference type="ARBA" id="ARBA00022840"/>
    </source>
</evidence>